<evidence type="ECO:0000313" key="6">
    <source>
        <dbReference type="Proteomes" id="UP000185639"/>
    </source>
</evidence>
<dbReference type="Gene3D" id="1.10.10.60">
    <property type="entry name" value="Homeodomain-like"/>
    <property type="match status" value="1"/>
</dbReference>
<evidence type="ECO:0000256" key="2">
    <source>
        <dbReference type="ARBA" id="ARBA00023125"/>
    </source>
</evidence>
<dbReference type="InterPro" id="IPR018060">
    <property type="entry name" value="HTH_AraC"/>
</dbReference>
<accession>A0A1N7IU89</accession>
<dbReference type="RefSeq" id="WP_076513144.1">
    <property type="nucleotide sequence ID" value="NZ_FTOH01000001.1"/>
</dbReference>
<proteinExistence type="predicted"/>
<dbReference type="GO" id="GO:0005829">
    <property type="term" value="C:cytosol"/>
    <property type="evidence" value="ECO:0007669"/>
    <property type="project" value="TreeGrafter"/>
</dbReference>
<dbReference type="Pfam" id="PF12625">
    <property type="entry name" value="Arabinose_bd"/>
    <property type="match status" value="1"/>
</dbReference>
<protein>
    <submittedName>
        <fullName evidence="5">Transcriptional regulator, AraC family</fullName>
    </submittedName>
</protein>
<dbReference type="PANTHER" id="PTHR47894:SF1">
    <property type="entry name" value="HTH-TYPE TRANSCRIPTIONAL REGULATOR VQSM"/>
    <property type="match status" value="1"/>
</dbReference>
<keyword evidence="6" id="KW-1185">Reference proteome</keyword>
<dbReference type="GO" id="GO:0003700">
    <property type="term" value="F:DNA-binding transcription factor activity"/>
    <property type="evidence" value="ECO:0007669"/>
    <property type="project" value="InterPro"/>
</dbReference>
<dbReference type="AlphaFoldDB" id="A0A1N7IU89"/>
<reference evidence="6" key="1">
    <citation type="submission" date="2017-01" db="EMBL/GenBank/DDBJ databases">
        <authorList>
            <person name="Varghese N."/>
            <person name="Submissions S."/>
        </authorList>
    </citation>
    <scope>NUCLEOTIDE SEQUENCE [LARGE SCALE GENOMIC DNA]</scope>
    <source>
        <strain evidence="6">DSM 24913</strain>
    </source>
</reference>
<organism evidence="5 6">
    <name type="scientific">Thalassolituus maritimus</name>
    <dbReference type="NCBI Taxonomy" id="484498"/>
    <lineage>
        <taxon>Bacteria</taxon>
        <taxon>Pseudomonadati</taxon>
        <taxon>Pseudomonadota</taxon>
        <taxon>Gammaproteobacteria</taxon>
        <taxon>Oceanospirillales</taxon>
        <taxon>Oceanospirillaceae</taxon>
        <taxon>Thalassolituus</taxon>
    </lineage>
</organism>
<dbReference type="PANTHER" id="PTHR47894">
    <property type="entry name" value="HTH-TYPE TRANSCRIPTIONAL REGULATOR GADX"/>
    <property type="match status" value="1"/>
</dbReference>
<sequence length="342" mass="38469">MIRGTWSLTDPLVPVNIPATMLKVGEDKGVSRDDLLKNTGISAEVLDDPSARLTYQQLLFLAENLIRNYPDDRVGLDLGAAININQFGMLGYAILSCADLRSALQLGIKYHTLVDPAFTFEVMNLGDTSAVRLTSHIPFDHIYRMICDVFVASFSTLARFLTGRYDAQPIEVHLNHPEPEYAARYREFFDCTVKFDQPRTEFIIDNTVLDFKLVMADKATAAMAESQCEEILARMGPKEGIIAKVRRILLSNPGHFPPVDDVASQLATSTRTLSRSLQDVGTSYQRILDEVRKEMAIEYLRSSNLPIEEIAALVGYSDPSNFRKAFRRWTQNAPSYYREGKS</sequence>
<dbReference type="GO" id="GO:0000976">
    <property type="term" value="F:transcription cis-regulatory region binding"/>
    <property type="evidence" value="ECO:0007669"/>
    <property type="project" value="TreeGrafter"/>
</dbReference>
<feature type="domain" description="HTH araC/xylS-type" evidence="4">
    <location>
        <begin position="243"/>
        <end position="340"/>
    </location>
</feature>
<keyword evidence="2" id="KW-0238">DNA-binding</keyword>
<dbReference type="Pfam" id="PF12833">
    <property type="entry name" value="HTH_18"/>
    <property type="match status" value="1"/>
</dbReference>
<evidence type="ECO:0000259" key="4">
    <source>
        <dbReference type="PROSITE" id="PS01124"/>
    </source>
</evidence>
<dbReference type="Proteomes" id="UP000185639">
    <property type="component" value="Unassembled WGS sequence"/>
</dbReference>
<dbReference type="STRING" id="484498.SAMN05421686_1019"/>
<keyword evidence="1" id="KW-0805">Transcription regulation</keyword>
<dbReference type="InterPro" id="IPR032687">
    <property type="entry name" value="AraC-type_N"/>
</dbReference>
<evidence type="ECO:0000313" key="5">
    <source>
        <dbReference type="EMBL" id="SIS40652.1"/>
    </source>
</evidence>
<dbReference type="EMBL" id="FTOH01000001">
    <property type="protein sequence ID" value="SIS40652.1"/>
    <property type="molecule type" value="Genomic_DNA"/>
</dbReference>
<dbReference type="SUPFAM" id="SSF46689">
    <property type="entry name" value="Homeodomain-like"/>
    <property type="match status" value="1"/>
</dbReference>
<dbReference type="InterPro" id="IPR009057">
    <property type="entry name" value="Homeodomain-like_sf"/>
</dbReference>
<dbReference type="OrthoDB" id="5722175at2"/>
<dbReference type="SMART" id="SM00342">
    <property type="entry name" value="HTH_ARAC"/>
    <property type="match status" value="1"/>
</dbReference>
<evidence type="ECO:0000256" key="1">
    <source>
        <dbReference type="ARBA" id="ARBA00023015"/>
    </source>
</evidence>
<gene>
    <name evidence="5" type="ORF">SAMN05421686_1019</name>
</gene>
<name>A0A1N7IU89_9GAMM</name>
<dbReference type="PROSITE" id="PS01124">
    <property type="entry name" value="HTH_ARAC_FAMILY_2"/>
    <property type="match status" value="1"/>
</dbReference>
<evidence type="ECO:0000256" key="3">
    <source>
        <dbReference type="ARBA" id="ARBA00023163"/>
    </source>
</evidence>
<keyword evidence="3" id="KW-0804">Transcription</keyword>